<dbReference type="Proteomes" id="UP000502831">
    <property type="component" value="Chromosome"/>
</dbReference>
<organism evidence="1 2">
    <name type="scientific">Sulfurospirillum diekertiae</name>
    <dbReference type="NCBI Taxonomy" id="1854492"/>
    <lineage>
        <taxon>Bacteria</taxon>
        <taxon>Pseudomonadati</taxon>
        <taxon>Campylobacterota</taxon>
        <taxon>Epsilonproteobacteria</taxon>
        <taxon>Campylobacterales</taxon>
        <taxon>Sulfurospirillaceae</taxon>
        <taxon>Sulfurospirillum</taxon>
    </lineage>
</organism>
<sequence length="125" mass="14212">MIEVELDIETVNDCISAGIAVNILVKENGNEKKINVLISKEFLEELRSDEAARLSNFSQDDNRDALIKAQENMSLKDILHNNMACIEATIAEKLQQVSNNQLNLAKYHLTLDKTDIDIFRRLTPR</sequence>
<evidence type="ECO:0000313" key="2">
    <source>
        <dbReference type="Proteomes" id="UP000502831"/>
    </source>
</evidence>
<dbReference type="EMBL" id="CP039734">
    <property type="protein sequence ID" value="QIR76044.1"/>
    <property type="molecule type" value="Genomic_DNA"/>
</dbReference>
<dbReference type="AlphaFoldDB" id="A0AA92FGW2"/>
<name>A0AA92FGW2_9BACT</name>
<evidence type="ECO:0000313" key="1">
    <source>
        <dbReference type="EMBL" id="QIR76044.1"/>
    </source>
</evidence>
<gene>
    <name evidence="1" type="ORF">FA584_07420</name>
</gene>
<dbReference type="RefSeq" id="WP_167749895.1">
    <property type="nucleotide sequence ID" value="NZ_CP039734.2"/>
</dbReference>
<accession>A0AA92FGW2</accession>
<reference evidence="1 2" key="1">
    <citation type="journal article" date="2017" name="Environ. Sci. Technol.">
        <title>Organohalide Respiration with Chlorinated Ethenes under Low pH Conditions.</title>
        <authorList>
            <person name="Yang Y."/>
            <person name="Capiro N.L."/>
            <person name="Marcet T.F."/>
            <person name="Yan J."/>
            <person name="Pennell K.D."/>
            <person name="Loffler F.E."/>
        </authorList>
    </citation>
    <scope>NUCLEOTIDE SEQUENCE [LARGE SCALE GENOMIC DNA]</scope>
    <source>
        <strain evidence="1 2">ACSDCE</strain>
    </source>
</reference>
<proteinExistence type="predicted"/>
<protein>
    <submittedName>
        <fullName evidence="1">Uncharacterized protein</fullName>
    </submittedName>
</protein>